<dbReference type="PANTHER" id="PTHR30213:SF0">
    <property type="entry name" value="UPF0761 MEMBRANE PROTEIN YIHY"/>
    <property type="match status" value="1"/>
</dbReference>
<evidence type="ECO:0000256" key="4">
    <source>
        <dbReference type="ARBA" id="ARBA00022989"/>
    </source>
</evidence>
<feature type="transmembrane region" description="Helical" evidence="6">
    <location>
        <begin position="21"/>
        <end position="45"/>
    </location>
</feature>
<evidence type="ECO:0000256" key="3">
    <source>
        <dbReference type="ARBA" id="ARBA00022692"/>
    </source>
</evidence>
<dbReference type="InterPro" id="IPR017039">
    <property type="entry name" value="Virul_fac_BrkB"/>
</dbReference>
<organism evidence="7 8">
    <name type="scientific">Aquifex aeolicus</name>
    <dbReference type="NCBI Taxonomy" id="63363"/>
    <lineage>
        <taxon>Bacteria</taxon>
        <taxon>Pseudomonadati</taxon>
        <taxon>Aquificota</taxon>
        <taxon>Aquificia</taxon>
        <taxon>Aquificales</taxon>
        <taxon>Aquificaceae</taxon>
        <taxon>Aquifex</taxon>
    </lineage>
</organism>
<keyword evidence="3 6" id="KW-0812">Transmembrane</keyword>
<gene>
    <name evidence="7" type="ORF">EYH37_04645</name>
</gene>
<dbReference type="AlphaFoldDB" id="A0A9D1CFY6"/>
<dbReference type="PANTHER" id="PTHR30213">
    <property type="entry name" value="INNER MEMBRANE PROTEIN YHJD"/>
    <property type="match status" value="1"/>
</dbReference>
<proteinExistence type="predicted"/>
<feature type="transmembrane region" description="Helical" evidence="6">
    <location>
        <begin position="86"/>
        <end position="111"/>
    </location>
</feature>
<evidence type="ECO:0000256" key="1">
    <source>
        <dbReference type="ARBA" id="ARBA00004651"/>
    </source>
</evidence>
<comment type="caution">
    <text evidence="7">The sequence shown here is derived from an EMBL/GenBank/DDBJ whole genome shotgun (WGS) entry which is preliminary data.</text>
</comment>
<feature type="transmembrane region" description="Helical" evidence="6">
    <location>
        <begin position="199"/>
        <end position="220"/>
    </location>
</feature>
<comment type="subcellular location">
    <subcellularLocation>
        <location evidence="1">Cell membrane</location>
        <topology evidence="1">Multi-pass membrane protein</topology>
    </subcellularLocation>
</comment>
<dbReference type="GO" id="GO:0005886">
    <property type="term" value="C:plasma membrane"/>
    <property type="evidence" value="ECO:0007669"/>
    <property type="project" value="UniProtKB-SubCell"/>
</dbReference>
<keyword evidence="4 6" id="KW-1133">Transmembrane helix</keyword>
<reference evidence="7" key="1">
    <citation type="journal article" date="2020" name="ISME J.">
        <title>Gammaproteobacteria mediating utilization of methyl-, sulfur- and petroleum organic compounds in deep ocean hydrothermal plumes.</title>
        <authorList>
            <person name="Zhou Z."/>
            <person name="Liu Y."/>
            <person name="Pan J."/>
            <person name="Cron B.R."/>
            <person name="Toner B.M."/>
            <person name="Anantharaman K."/>
            <person name="Breier J.A."/>
            <person name="Dick G.J."/>
            <person name="Li M."/>
        </authorList>
    </citation>
    <scope>NUCLEOTIDE SEQUENCE</scope>
    <source>
        <strain evidence="7">SZUA-1501</strain>
    </source>
</reference>
<evidence type="ECO:0000256" key="6">
    <source>
        <dbReference type="SAM" id="Phobius"/>
    </source>
</evidence>
<evidence type="ECO:0000313" key="7">
    <source>
        <dbReference type="EMBL" id="HIP98632.1"/>
    </source>
</evidence>
<keyword evidence="2" id="KW-1003">Cell membrane</keyword>
<feature type="transmembrane region" description="Helical" evidence="6">
    <location>
        <begin position="123"/>
        <end position="147"/>
    </location>
</feature>
<dbReference type="EMBL" id="DQVE01000048">
    <property type="protein sequence ID" value="HIP98632.1"/>
    <property type="molecule type" value="Genomic_DNA"/>
</dbReference>
<name>A0A9D1CFY6_AQUAO</name>
<dbReference type="Proteomes" id="UP000606463">
    <property type="component" value="Unassembled WGS sequence"/>
</dbReference>
<feature type="transmembrane region" description="Helical" evidence="6">
    <location>
        <begin position="167"/>
        <end position="187"/>
    </location>
</feature>
<dbReference type="PIRSF" id="PIRSF035875">
    <property type="entry name" value="RNase_BN"/>
    <property type="match status" value="1"/>
</dbReference>
<protein>
    <submittedName>
        <fullName evidence="7">Uncharacterized protein</fullName>
    </submittedName>
</protein>
<feature type="transmembrane region" description="Helical" evidence="6">
    <location>
        <begin position="232"/>
        <end position="257"/>
    </location>
</feature>
<dbReference type="Pfam" id="PF03631">
    <property type="entry name" value="Virul_fac_BrkB"/>
    <property type="match status" value="1"/>
</dbReference>
<keyword evidence="5 6" id="KW-0472">Membrane</keyword>
<evidence type="ECO:0000256" key="5">
    <source>
        <dbReference type="ARBA" id="ARBA00023136"/>
    </source>
</evidence>
<sequence length="268" mass="30908">MVIFNLLWGILKDFFQRGYTYHASAVAFSSFLTLNAFVVFLGTILKYVPNKSALESKIYEIFPNISREIVDTVIKSVENLSVETQIVTLLLVIFFIGNFLRTMEIAFAHIAETKPRTIPWINYLFPIIFGFLLLFYGFIDVFFGIFLKVLGNFSLMYPFVVKLFLKLKLLIDYLIFPLGILVFYLLISPVRVTLRVTFAISFILTLLLNPLKGIFTWYSTHFLLKNLVLTPFAGILVFLIWIYTVSLFILLGYRMILLVQSGNKKGKP</sequence>
<evidence type="ECO:0000313" key="8">
    <source>
        <dbReference type="Proteomes" id="UP000606463"/>
    </source>
</evidence>
<evidence type="ECO:0000256" key="2">
    <source>
        <dbReference type="ARBA" id="ARBA00022475"/>
    </source>
</evidence>
<accession>A0A9D1CFY6</accession>